<feature type="repeat" description="WD" evidence="1">
    <location>
        <begin position="6"/>
        <end position="39"/>
    </location>
</feature>
<keyword evidence="3" id="KW-1185">Reference proteome</keyword>
<dbReference type="PANTHER" id="PTHR19847:SF7">
    <property type="entry name" value="DDB1- AND CUL4-ASSOCIATED FACTOR 11"/>
    <property type="match status" value="1"/>
</dbReference>
<keyword evidence="1" id="KW-0853">WD repeat</keyword>
<name>T1KR22_TETUR</name>
<dbReference type="EnsemblMetazoa" id="tetur18g01990.1">
    <property type="protein sequence ID" value="tetur18g01990.1"/>
    <property type="gene ID" value="tetur18g01990"/>
</dbReference>
<dbReference type="GO" id="GO:0043161">
    <property type="term" value="P:proteasome-mediated ubiquitin-dependent protein catabolic process"/>
    <property type="evidence" value="ECO:0007669"/>
    <property type="project" value="TreeGrafter"/>
</dbReference>
<reference evidence="3" key="1">
    <citation type="submission" date="2011-08" db="EMBL/GenBank/DDBJ databases">
        <authorList>
            <person name="Rombauts S."/>
        </authorList>
    </citation>
    <scope>NUCLEOTIDE SEQUENCE</scope>
    <source>
        <strain evidence="3">London</strain>
    </source>
</reference>
<dbReference type="GO" id="GO:0080008">
    <property type="term" value="C:Cul4-RING E3 ubiquitin ligase complex"/>
    <property type="evidence" value="ECO:0007669"/>
    <property type="project" value="TreeGrafter"/>
</dbReference>
<dbReference type="STRING" id="32264.T1KR22"/>
<dbReference type="InterPro" id="IPR015943">
    <property type="entry name" value="WD40/YVTN_repeat-like_dom_sf"/>
</dbReference>
<dbReference type="InterPro" id="IPR036322">
    <property type="entry name" value="WD40_repeat_dom_sf"/>
</dbReference>
<dbReference type="PROSITE" id="PS50294">
    <property type="entry name" value="WD_REPEATS_REGION"/>
    <property type="match status" value="3"/>
</dbReference>
<dbReference type="EMBL" id="CAEY01000383">
    <property type="status" value="NOT_ANNOTATED_CDS"/>
    <property type="molecule type" value="Genomic_DNA"/>
</dbReference>
<dbReference type="Proteomes" id="UP000015104">
    <property type="component" value="Unassembled WGS sequence"/>
</dbReference>
<dbReference type="SUPFAM" id="SSF50978">
    <property type="entry name" value="WD40 repeat-like"/>
    <property type="match status" value="1"/>
</dbReference>
<dbReference type="PANTHER" id="PTHR19847">
    <property type="entry name" value="DDB1- AND CUL4-ASSOCIATED FACTOR 11"/>
    <property type="match status" value="1"/>
</dbReference>
<dbReference type="Pfam" id="PF00400">
    <property type="entry name" value="WD40"/>
    <property type="match status" value="3"/>
</dbReference>
<feature type="repeat" description="WD" evidence="1">
    <location>
        <begin position="183"/>
        <end position="214"/>
    </location>
</feature>
<organism evidence="2 3">
    <name type="scientific">Tetranychus urticae</name>
    <name type="common">Two-spotted spider mite</name>
    <dbReference type="NCBI Taxonomy" id="32264"/>
    <lineage>
        <taxon>Eukaryota</taxon>
        <taxon>Metazoa</taxon>
        <taxon>Ecdysozoa</taxon>
        <taxon>Arthropoda</taxon>
        <taxon>Chelicerata</taxon>
        <taxon>Arachnida</taxon>
        <taxon>Acari</taxon>
        <taxon>Acariformes</taxon>
        <taxon>Trombidiformes</taxon>
        <taxon>Prostigmata</taxon>
        <taxon>Eleutherengona</taxon>
        <taxon>Raphignathae</taxon>
        <taxon>Tetranychoidea</taxon>
        <taxon>Tetranychidae</taxon>
        <taxon>Tetranychus</taxon>
    </lineage>
</organism>
<sequence length="252" mass="28842">MRTHRIPSHEEDVNSVAFADGSSQILYSGGDDALVKVWDRRTLSDSNPKPVGTFVGHIDGITYIDPKGDGRHLISNCKDQTIKLWDMRVFSPSSEVDNSRRIIPKSDWDYRWQALPKKLQNNKKKLDGDTSLMTYRGHSVLQTLIRCHFSPSFTTGQRYIYTGCASGRMIIYDVLTGEIVRSFNGHQGCVRDVSWHPYLPEIISSSWDGSVIKWYFSDESDFLCDDGSRSQFNVKRSKRISERSKRLEDIPL</sequence>
<dbReference type="SMART" id="SM00320">
    <property type="entry name" value="WD40"/>
    <property type="match status" value="4"/>
</dbReference>
<dbReference type="eggNOG" id="KOG0266">
    <property type="taxonomic scope" value="Eukaryota"/>
</dbReference>
<accession>T1KR22</accession>
<evidence type="ECO:0000256" key="1">
    <source>
        <dbReference type="PROSITE-ProRule" id="PRU00221"/>
    </source>
</evidence>
<protein>
    <submittedName>
        <fullName evidence="2">Uncharacterized protein</fullName>
    </submittedName>
</protein>
<dbReference type="FunFam" id="2.130.10.10:FF:000492">
    <property type="entry name" value="LEC14B homolog isoform X2"/>
    <property type="match status" value="1"/>
</dbReference>
<dbReference type="Gene3D" id="2.130.10.10">
    <property type="entry name" value="YVTN repeat-like/Quinoprotein amine dehydrogenase"/>
    <property type="match status" value="2"/>
</dbReference>
<evidence type="ECO:0000313" key="3">
    <source>
        <dbReference type="Proteomes" id="UP000015104"/>
    </source>
</evidence>
<dbReference type="PROSITE" id="PS50082">
    <property type="entry name" value="WD_REPEATS_2"/>
    <property type="match status" value="3"/>
</dbReference>
<evidence type="ECO:0000313" key="2">
    <source>
        <dbReference type="EnsemblMetazoa" id="tetur18g01990.1"/>
    </source>
</evidence>
<dbReference type="InterPro" id="IPR001680">
    <property type="entry name" value="WD40_rpt"/>
</dbReference>
<reference evidence="2" key="2">
    <citation type="submission" date="2015-06" db="UniProtKB">
        <authorList>
            <consortium name="EnsemblMetazoa"/>
        </authorList>
    </citation>
    <scope>IDENTIFICATION</scope>
</reference>
<dbReference type="AlphaFoldDB" id="T1KR22"/>
<dbReference type="InterPro" id="IPR051859">
    <property type="entry name" value="DCAF"/>
</dbReference>
<proteinExistence type="predicted"/>
<dbReference type="HOGENOM" id="CLU_014280_0_1_1"/>
<feature type="repeat" description="WD" evidence="1">
    <location>
        <begin position="54"/>
        <end position="88"/>
    </location>
</feature>